<feature type="domain" description="CheW-like" evidence="1">
    <location>
        <begin position="15"/>
        <end position="159"/>
    </location>
</feature>
<evidence type="ECO:0000259" key="1">
    <source>
        <dbReference type="PROSITE" id="PS50851"/>
    </source>
</evidence>
<dbReference type="CDD" id="cd00732">
    <property type="entry name" value="CheW"/>
    <property type="match status" value="1"/>
</dbReference>
<dbReference type="RefSeq" id="WP_203165251.1">
    <property type="nucleotide sequence ID" value="NZ_JAEVLS010000001.1"/>
</dbReference>
<gene>
    <name evidence="2" type="ORF">JM946_00860</name>
</gene>
<evidence type="ECO:0000313" key="3">
    <source>
        <dbReference type="Proteomes" id="UP000661077"/>
    </source>
</evidence>
<dbReference type="InterPro" id="IPR039315">
    <property type="entry name" value="CheW"/>
</dbReference>
<dbReference type="PANTHER" id="PTHR22617:SF23">
    <property type="entry name" value="CHEMOTAXIS PROTEIN CHEW"/>
    <property type="match status" value="1"/>
</dbReference>
<dbReference type="Gene3D" id="2.30.30.40">
    <property type="entry name" value="SH3 Domains"/>
    <property type="match status" value="1"/>
</dbReference>
<dbReference type="Proteomes" id="UP000661077">
    <property type="component" value="Unassembled WGS sequence"/>
</dbReference>
<protein>
    <submittedName>
        <fullName evidence="2">Purine-binding chemotaxis protein CheW</fullName>
    </submittedName>
</protein>
<organism evidence="2 3">
    <name type="scientific">Steroidobacter gossypii</name>
    <dbReference type="NCBI Taxonomy" id="2805490"/>
    <lineage>
        <taxon>Bacteria</taxon>
        <taxon>Pseudomonadati</taxon>
        <taxon>Pseudomonadota</taxon>
        <taxon>Gammaproteobacteria</taxon>
        <taxon>Steroidobacterales</taxon>
        <taxon>Steroidobacteraceae</taxon>
        <taxon>Steroidobacter</taxon>
    </lineage>
</organism>
<dbReference type="EMBL" id="JAEVLS010000001">
    <property type="protein sequence ID" value="MBM0103267.1"/>
    <property type="molecule type" value="Genomic_DNA"/>
</dbReference>
<dbReference type="Pfam" id="PF01584">
    <property type="entry name" value="CheW"/>
    <property type="match status" value="1"/>
</dbReference>
<evidence type="ECO:0000313" key="2">
    <source>
        <dbReference type="EMBL" id="MBM0103267.1"/>
    </source>
</evidence>
<dbReference type="PROSITE" id="PS50851">
    <property type="entry name" value="CHEW"/>
    <property type="match status" value="1"/>
</dbReference>
<sequence>MSPSTSSETSETAAHRQILTFQLADQVFGVDILRVREIRGWSAVTAVPETPPHVLGVLNLRGAIVPVIDLRARLGLPGMDATATTVIIVLTVMADEGRRDFGLVVDAVSEVTDLHSSDIRPTPAGLGDSNQRSVPSLATLGERMILLLDIDSMLSGEPEVALAS</sequence>
<dbReference type="SMART" id="SM00260">
    <property type="entry name" value="CheW"/>
    <property type="match status" value="1"/>
</dbReference>
<name>A0ABS1WQP0_9GAMM</name>
<dbReference type="InterPro" id="IPR036061">
    <property type="entry name" value="CheW-like_dom_sf"/>
</dbReference>
<accession>A0ABS1WQP0</accession>
<dbReference type="Gene3D" id="2.40.50.180">
    <property type="entry name" value="CheA-289, Domain 4"/>
    <property type="match status" value="1"/>
</dbReference>
<dbReference type="InterPro" id="IPR002545">
    <property type="entry name" value="CheW-lke_dom"/>
</dbReference>
<proteinExistence type="predicted"/>
<comment type="caution">
    <text evidence="2">The sequence shown here is derived from an EMBL/GenBank/DDBJ whole genome shotgun (WGS) entry which is preliminary data.</text>
</comment>
<reference evidence="2 3" key="1">
    <citation type="journal article" date="2021" name="Int. J. Syst. Evol. Microbiol.">
        <title>Steroidobacter gossypii sp. nov., isolated from soil of cotton cropping field.</title>
        <authorList>
            <person name="Huang R."/>
            <person name="Yang S."/>
            <person name="Zhen C."/>
            <person name="Liu W."/>
        </authorList>
    </citation>
    <scope>NUCLEOTIDE SEQUENCE [LARGE SCALE GENOMIC DNA]</scope>
    <source>
        <strain evidence="2 3">S1-65</strain>
    </source>
</reference>
<dbReference type="PANTHER" id="PTHR22617">
    <property type="entry name" value="CHEMOTAXIS SENSOR HISTIDINE KINASE-RELATED"/>
    <property type="match status" value="1"/>
</dbReference>
<keyword evidence="3" id="KW-1185">Reference proteome</keyword>
<dbReference type="SUPFAM" id="SSF50341">
    <property type="entry name" value="CheW-like"/>
    <property type="match status" value="1"/>
</dbReference>